<evidence type="ECO:0000313" key="2">
    <source>
        <dbReference type="EMBL" id="KAF2708728.1"/>
    </source>
</evidence>
<dbReference type="Pfam" id="PF00646">
    <property type="entry name" value="F-box"/>
    <property type="match status" value="1"/>
</dbReference>
<evidence type="ECO:0000259" key="1">
    <source>
        <dbReference type="PROSITE" id="PS50181"/>
    </source>
</evidence>
<keyword evidence="3" id="KW-1185">Reference proteome</keyword>
<organism evidence="2 3">
    <name type="scientific">Pleomassaria siparia CBS 279.74</name>
    <dbReference type="NCBI Taxonomy" id="1314801"/>
    <lineage>
        <taxon>Eukaryota</taxon>
        <taxon>Fungi</taxon>
        <taxon>Dikarya</taxon>
        <taxon>Ascomycota</taxon>
        <taxon>Pezizomycotina</taxon>
        <taxon>Dothideomycetes</taxon>
        <taxon>Pleosporomycetidae</taxon>
        <taxon>Pleosporales</taxon>
        <taxon>Pleomassariaceae</taxon>
        <taxon>Pleomassaria</taxon>
    </lineage>
</organism>
<dbReference type="InterPro" id="IPR001810">
    <property type="entry name" value="F-box_dom"/>
</dbReference>
<accession>A0A6G1K7E0</accession>
<dbReference type="EMBL" id="MU005771">
    <property type="protein sequence ID" value="KAF2708728.1"/>
    <property type="molecule type" value="Genomic_DNA"/>
</dbReference>
<name>A0A6G1K7E0_9PLEO</name>
<reference evidence="2" key="1">
    <citation type="journal article" date="2020" name="Stud. Mycol.">
        <title>101 Dothideomycetes genomes: a test case for predicting lifestyles and emergence of pathogens.</title>
        <authorList>
            <person name="Haridas S."/>
            <person name="Albert R."/>
            <person name="Binder M."/>
            <person name="Bloem J."/>
            <person name="Labutti K."/>
            <person name="Salamov A."/>
            <person name="Andreopoulos B."/>
            <person name="Baker S."/>
            <person name="Barry K."/>
            <person name="Bills G."/>
            <person name="Bluhm B."/>
            <person name="Cannon C."/>
            <person name="Castanera R."/>
            <person name="Culley D."/>
            <person name="Daum C."/>
            <person name="Ezra D."/>
            <person name="Gonzalez J."/>
            <person name="Henrissat B."/>
            <person name="Kuo A."/>
            <person name="Liang C."/>
            <person name="Lipzen A."/>
            <person name="Lutzoni F."/>
            <person name="Magnuson J."/>
            <person name="Mondo S."/>
            <person name="Nolan M."/>
            <person name="Ohm R."/>
            <person name="Pangilinan J."/>
            <person name="Park H.-J."/>
            <person name="Ramirez L."/>
            <person name="Alfaro M."/>
            <person name="Sun H."/>
            <person name="Tritt A."/>
            <person name="Yoshinaga Y."/>
            <person name="Zwiers L.-H."/>
            <person name="Turgeon B."/>
            <person name="Goodwin S."/>
            <person name="Spatafora J."/>
            <person name="Crous P."/>
            <person name="Grigoriev I."/>
        </authorList>
    </citation>
    <scope>NUCLEOTIDE SEQUENCE</scope>
    <source>
        <strain evidence="2">CBS 279.74</strain>
    </source>
</reference>
<sequence length="359" mass="39627">MSVQSTHSPRGPISGFHSQAAYEIPPEDSNAILRVSAYRRIDFDLAVIWFSPHTHTKMLTSTLPTSNKPTATLGELDRLPLELVNMICLEMDVASLLRFRQTNTRARQIIGVLHEYRTITTHAINPLCALLRTGLASGITLSDFYRLLCTQSCSLCGSEYGDLVHLPLWIRCCSSCLRQNSPGIRVATLTTVKRTLKLSRKSLGQLPKLTTLPGIYTMDERPRSKRVTIVSTASALSACREEHAGVEASQDMIKQLSTQPILAFMACCALPSFDLQTGQAQNGVSCAGCQVALEESVITFTGAWAGEIRDAVYSHDGFLEHFTRCEQAQLLWTGSNCGTRPPPKLPYSCQKGGFFKRRE</sequence>
<dbReference type="PROSITE" id="PS50181">
    <property type="entry name" value="FBOX"/>
    <property type="match status" value="1"/>
</dbReference>
<dbReference type="OrthoDB" id="2687876at2759"/>
<feature type="domain" description="F-box" evidence="1">
    <location>
        <begin position="73"/>
        <end position="119"/>
    </location>
</feature>
<dbReference type="Proteomes" id="UP000799428">
    <property type="component" value="Unassembled WGS sequence"/>
</dbReference>
<proteinExistence type="predicted"/>
<gene>
    <name evidence="2" type="ORF">K504DRAFT_467964</name>
</gene>
<dbReference type="AlphaFoldDB" id="A0A6G1K7E0"/>
<evidence type="ECO:0000313" key="3">
    <source>
        <dbReference type="Proteomes" id="UP000799428"/>
    </source>
</evidence>
<protein>
    <recommendedName>
        <fullName evidence="1">F-box domain-containing protein</fullName>
    </recommendedName>
</protein>